<dbReference type="GO" id="GO:0009063">
    <property type="term" value="P:amino acid catabolic process"/>
    <property type="evidence" value="ECO:0007669"/>
    <property type="project" value="InterPro"/>
</dbReference>
<evidence type="ECO:0000313" key="5">
    <source>
        <dbReference type="EMBL" id="PJK28995.1"/>
    </source>
</evidence>
<dbReference type="OrthoDB" id="9802699at2"/>
<keyword evidence="6" id="KW-1185">Reference proteome</keyword>
<proteinExistence type="predicted"/>
<dbReference type="GO" id="GO:0016052">
    <property type="term" value="P:carbohydrate catabolic process"/>
    <property type="evidence" value="ECO:0007669"/>
    <property type="project" value="TreeGrafter"/>
</dbReference>
<dbReference type="Pfam" id="PF13378">
    <property type="entry name" value="MR_MLE_C"/>
    <property type="match status" value="1"/>
</dbReference>
<sequence length="357" mass="37852">MKIRNVTARAVLVPMNRPLVTGGGSVEKTAFVLVDLETDSEITGRAYVFAVSPVLAKALAELVEGIGATLQGEAVAPRPLHERMSKSMRLAGMEGFIGWAVAGIDMAVWDAFAKNAGLPLWRLLGGERRQIDAYNSNGLGLIGPDAAANEAAELAEGYGAVKVRLGYGDIDTDAEVVEAVMEAVPADMPVMCDYNQSLTRADAKARIAAIDDLGLAWIEEPIAHDDVEGYAAICGYTETAIQLGENARSPAEVGRLIAAEAADLLMPDVAKIGGITNWLNAAEQCHAAGIRLSTHLFPEVSVHMMAASPAAHWLEYVDWANPFLAEPLRVVAGKATPPESPGLGIDWNENAVEGFLI</sequence>
<dbReference type="SFLD" id="SFLDS00001">
    <property type="entry name" value="Enolase"/>
    <property type="match status" value="1"/>
</dbReference>
<dbReference type="AlphaFoldDB" id="A0A2M9FZW7"/>
<dbReference type="SFLD" id="SFLDG00179">
    <property type="entry name" value="mandelate_racemase"/>
    <property type="match status" value="1"/>
</dbReference>
<dbReference type="GO" id="GO:0000287">
    <property type="term" value="F:magnesium ion binding"/>
    <property type="evidence" value="ECO:0007669"/>
    <property type="project" value="UniProtKB-ARBA"/>
</dbReference>
<evidence type="ECO:0000256" key="3">
    <source>
        <dbReference type="ARBA" id="ARBA00022842"/>
    </source>
</evidence>
<dbReference type="Proteomes" id="UP000229498">
    <property type="component" value="Unassembled WGS sequence"/>
</dbReference>
<organism evidence="5 6">
    <name type="scientific">Minwuia thermotolerans</name>
    <dbReference type="NCBI Taxonomy" id="2056226"/>
    <lineage>
        <taxon>Bacteria</taxon>
        <taxon>Pseudomonadati</taxon>
        <taxon>Pseudomonadota</taxon>
        <taxon>Alphaproteobacteria</taxon>
        <taxon>Minwuiales</taxon>
        <taxon>Minwuiaceae</taxon>
        <taxon>Minwuia</taxon>
    </lineage>
</organism>
<dbReference type="InterPro" id="IPR046945">
    <property type="entry name" value="RHMD-like"/>
</dbReference>
<dbReference type="InterPro" id="IPR029017">
    <property type="entry name" value="Enolase-like_N"/>
</dbReference>
<dbReference type="InterPro" id="IPR013341">
    <property type="entry name" value="Mandelate_racemase_N_dom"/>
</dbReference>
<keyword evidence="2" id="KW-0479">Metal-binding</keyword>
<comment type="cofactor">
    <cofactor evidence="1">
        <name>Mg(2+)</name>
        <dbReference type="ChEBI" id="CHEBI:18420"/>
    </cofactor>
</comment>
<protein>
    <submittedName>
        <fullName evidence="5">Mandelate racemase</fullName>
    </submittedName>
</protein>
<feature type="domain" description="Mandelate racemase/muconate lactonizing enzyme C-terminal" evidence="4">
    <location>
        <begin position="144"/>
        <end position="240"/>
    </location>
</feature>
<name>A0A2M9FZW7_9PROT</name>
<gene>
    <name evidence="5" type="ORF">CVT23_13820</name>
</gene>
<dbReference type="InterPro" id="IPR029065">
    <property type="entry name" value="Enolase_C-like"/>
</dbReference>
<dbReference type="SUPFAM" id="SSF51604">
    <property type="entry name" value="Enolase C-terminal domain-like"/>
    <property type="match status" value="1"/>
</dbReference>
<dbReference type="PROSITE" id="PS00909">
    <property type="entry name" value="MR_MLE_2"/>
    <property type="match status" value="1"/>
</dbReference>
<dbReference type="SUPFAM" id="SSF54826">
    <property type="entry name" value="Enolase N-terminal domain-like"/>
    <property type="match status" value="1"/>
</dbReference>
<dbReference type="PANTHER" id="PTHR13794">
    <property type="entry name" value="ENOLASE SUPERFAMILY, MANDELATE RACEMASE"/>
    <property type="match status" value="1"/>
</dbReference>
<dbReference type="InterPro" id="IPR013342">
    <property type="entry name" value="Mandelate_racemase_C"/>
</dbReference>
<evidence type="ECO:0000313" key="6">
    <source>
        <dbReference type="Proteomes" id="UP000229498"/>
    </source>
</evidence>
<dbReference type="SMART" id="SM00922">
    <property type="entry name" value="MR_MLE"/>
    <property type="match status" value="1"/>
</dbReference>
<dbReference type="InterPro" id="IPR036849">
    <property type="entry name" value="Enolase-like_C_sf"/>
</dbReference>
<dbReference type="RefSeq" id="WP_109794117.1">
    <property type="nucleotide sequence ID" value="NZ_PHIG01000037.1"/>
</dbReference>
<evidence type="ECO:0000256" key="1">
    <source>
        <dbReference type="ARBA" id="ARBA00001946"/>
    </source>
</evidence>
<evidence type="ECO:0000256" key="2">
    <source>
        <dbReference type="ARBA" id="ARBA00022723"/>
    </source>
</evidence>
<dbReference type="GO" id="GO:0016836">
    <property type="term" value="F:hydro-lyase activity"/>
    <property type="evidence" value="ECO:0007669"/>
    <property type="project" value="TreeGrafter"/>
</dbReference>
<dbReference type="PANTHER" id="PTHR13794:SF58">
    <property type="entry name" value="MITOCHONDRIAL ENOLASE SUPERFAMILY MEMBER 1"/>
    <property type="match status" value="1"/>
</dbReference>
<dbReference type="InterPro" id="IPR018110">
    <property type="entry name" value="Mandel_Rmase/mucon_lact_enz_CS"/>
</dbReference>
<reference evidence="5 6" key="1">
    <citation type="submission" date="2017-11" db="EMBL/GenBank/DDBJ databases">
        <title>Draft genome sequence of Rhizobiales bacterium SY3-13.</title>
        <authorList>
            <person name="Sun C."/>
        </authorList>
    </citation>
    <scope>NUCLEOTIDE SEQUENCE [LARGE SCALE GENOMIC DNA]</scope>
    <source>
        <strain evidence="5 6">SY3-13</strain>
    </source>
</reference>
<comment type="caution">
    <text evidence="5">The sequence shown here is derived from an EMBL/GenBank/DDBJ whole genome shotgun (WGS) entry which is preliminary data.</text>
</comment>
<accession>A0A2M9FZW7</accession>
<dbReference type="Gene3D" id="3.20.20.120">
    <property type="entry name" value="Enolase-like C-terminal domain"/>
    <property type="match status" value="1"/>
</dbReference>
<dbReference type="Gene3D" id="3.30.390.10">
    <property type="entry name" value="Enolase-like, N-terminal domain"/>
    <property type="match status" value="1"/>
</dbReference>
<dbReference type="EMBL" id="PHIG01000037">
    <property type="protein sequence ID" value="PJK28995.1"/>
    <property type="molecule type" value="Genomic_DNA"/>
</dbReference>
<keyword evidence="3" id="KW-0460">Magnesium</keyword>
<dbReference type="Pfam" id="PF02746">
    <property type="entry name" value="MR_MLE_N"/>
    <property type="match status" value="1"/>
</dbReference>
<evidence type="ECO:0000259" key="4">
    <source>
        <dbReference type="SMART" id="SM00922"/>
    </source>
</evidence>